<evidence type="ECO:0000259" key="1">
    <source>
        <dbReference type="Pfam" id="PF01261"/>
    </source>
</evidence>
<dbReference type="SUPFAM" id="SSF51658">
    <property type="entry name" value="Xylose isomerase-like"/>
    <property type="match status" value="1"/>
</dbReference>
<dbReference type="GO" id="GO:0016853">
    <property type="term" value="F:isomerase activity"/>
    <property type="evidence" value="ECO:0007669"/>
    <property type="project" value="UniProtKB-KW"/>
</dbReference>
<reference evidence="2" key="1">
    <citation type="submission" date="2019-09" db="EMBL/GenBank/DDBJ databases">
        <title>Characterisation of the sponge microbiome using genome-centric metagenomics.</title>
        <authorList>
            <person name="Engelberts J.P."/>
            <person name="Robbins S.J."/>
            <person name="De Goeij J.M."/>
            <person name="Aranda M."/>
            <person name="Bell S.C."/>
            <person name="Webster N.S."/>
        </authorList>
    </citation>
    <scope>NUCLEOTIDE SEQUENCE</scope>
    <source>
        <strain evidence="2">SB0664_bin_27</strain>
    </source>
</reference>
<keyword evidence="2" id="KW-0413">Isomerase</keyword>
<gene>
    <name evidence="2" type="ORF">F4Y42_09880</name>
</gene>
<dbReference type="EMBL" id="VXRG01000083">
    <property type="protein sequence ID" value="MXY93745.1"/>
    <property type="molecule type" value="Genomic_DNA"/>
</dbReference>
<comment type="caution">
    <text evidence="2">The sequence shown here is derived from an EMBL/GenBank/DDBJ whole genome shotgun (WGS) entry which is preliminary data.</text>
</comment>
<feature type="domain" description="Xylose isomerase-like TIM barrel" evidence="1">
    <location>
        <begin position="32"/>
        <end position="256"/>
    </location>
</feature>
<protein>
    <submittedName>
        <fullName evidence="2">Sugar phosphate isomerase/epimerase</fullName>
    </submittedName>
</protein>
<accession>A0A6B0YUE6</accession>
<dbReference type="InterPro" id="IPR050312">
    <property type="entry name" value="IolE/XylAMocC-like"/>
</dbReference>
<evidence type="ECO:0000313" key="2">
    <source>
        <dbReference type="EMBL" id="MXY93745.1"/>
    </source>
</evidence>
<dbReference type="PANTHER" id="PTHR12110">
    <property type="entry name" value="HYDROXYPYRUVATE ISOMERASE"/>
    <property type="match status" value="1"/>
</dbReference>
<dbReference type="InterPro" id="IPR013022">
    <property type="entry name" value="Xyl_isomerase-like_TIM-brl"/>
</dbReference>
<dbReference type="Pfam" id="PF01261">
    <property type="entry name" value="AP_endonuc_2"/>
    <property type="match status" value="1"/>
</dbReference>
<organism evidence="2">
    <name type="scientific">Caldilineaceae bacterium SB0664_bin_27</name>
    <dbReference type="NCBI Taxonomy" id="2605260"/>
    <lineage>
        <taxon>Bacteria</taxon>
        <taxon>Bacillati</taxon>
        <taxon>Chloroflexota</taxon>
        <taxon>Caldilineae</taxon>
        <taxon>Caldilineales</taxon>
        <taxon>Caldilineaceae</taxon>
    </lineage>
</organism>
<dbReference type="PANTHER" id="PTHR12110:SF53">
    <property type="entry name" value="BLR5974 PROTEIN"/>
    <property type="match status" value="1"/>
</dbReference>
<name>A0A6B0YUE6_9CHLR</name>
<dbReference type="Gene3D" id="3.20.20.150">
    <property type="entry name" value="Divalent-metal-dependent TIM barrel enzymes"/>
    <property type="match status" value="1"/>
</dbReference>
<sequence length="260" mass="29135">MTHRFSICSYSFRRSFESSAMDYRGYVEFNRRHGFAQLDPWMKHIEPALEDKGWLADAKSMAEDAGLPYGCIAVDGGHMYEEDTAIRALCRESALRWLEVAAELDAPQMRIDSGGPEALTDDVFEIIVEGYNELIPAAKSAGVEILVENHWGPTKYAENTVRLLEEVEGLGLLFDTNNWAEGTQERAWQLCAPYARLTHFKTFSFDGQGNDPSVNLKRACAILLEQGYEGVWGIESTPRDGDEEGAALKTMALIRRALTE</sequence>
<dbReference type="InterPro" id="IPR036237">
    <property type="entry name" value="Xyl_isomerase-like_sf"/>
</dbReference>
<proteinExistence type="predicted"/>
<dbReference type="AlphaFoldDB" id="A0A6B0YUE6"/>